<dbReference type="EMBL" id="JAWDJR010000001">
    <property type="protein sequence ID" value="KAK9980770.1"/>
    <property type="molecule type" value="Genomic_DNA"/>
</dbReference>
<evidence type="ECO:0000256" key="16">
    <source>
        <dbReference type="ARBA" id="ARBA00023224"/>
    </source>
</evidence>
<keyword evidence="11 20" id="KW-0472">Membrane</keyword>
<dbReference type="InterPro" id="IPR011333">
    <property type="entry name" value="SKP1/BTB/POZ_sf"/>
</dbReference>
<evidence type="ECO:0000256" key="9">
    <source>
        <dbReference type="ARBA" id="ARBA00023040"/>
    </source>
</evidence>
<keyword evidence="14" id="KW-0009">Actin-binding</keyword>
<dbReference type="PRINTS" id="PR00857">
    <property type="entry name" value="MELATONINR"/>
</dbReference>
<organism evidence="23 24">
    <name type="scientific">Culter alburnus</name>
    <name type="common">Topmouth culter</name>
    <dbReference type="NCBI Taxonomy" id="194366"/>
    <lineage>
        <taxon>Eukaryota</taxon>
        <taxon>Metazoa</taxon>
        <taxon>Chordata</taxon>
        <taxon>Craniata</taxon>
        <taxon>Vertebrata</taxon>
        <taxon>Euteleostomi</taxon>
        <taxon>Actinopterygii</taxon>
        <taxon>Neopterygii</taxon>
        <taxon>Teleostei</taxon>
        <taxon>Ostariophysi</taxon>
        <taxon>Cypriniformes</taxon>
        <taxon>Xenocyprididae</taxon>
        <taxon>Xenocypridinae</taxon>
        <taxon>Culter</taxon>
    </lineage>
</organism>
<keyword evidence="8 20" id="KW-1133">Transmembrane helix</keyword>
<dbReference type="SUPFAM" id="SSF81321">
    <property type="entry name" value="Family A G protein-coupled receptor-like"/>
    <property type="match status" value="1"/>
</dbReference>
<proteinExistence type="inferred from homology"/>
<keyword evidence="15" id="KW-0206">Cytoskeleton</keyword>
<keyword evidence="12" id="KW-1015">Disulfide bond</keyword>
<feature type="transmembrane region" description="Helical" evidence="20">
    <location>
        <begin position="832"/>
        <end position="857"/>
    </location>
</feature>
<dbReference type="GO" id="GO:0005886">
    <property type="term" value="C:plasma membrane"/>
    <property type="evidence" value="ECO:0007669"/>
    <property type="project" value="UniProtKB-SubCell"/>
</dbReference>
<evidence type="ECO:0000256" key="12">
    <source>
        <dbReference type="ARBA" id="ARBA00023157"/>
    </source>
</evidence>
<evidence type="ECO:0000256" key="3">
    <source>
        <dbReference type="ARBA" id="ARBA00022441"/>
    </source>
</evidence>
<sequence length="1157" mass="128931">MSNPRKDFDVKQILRIRWRWFGHPTSPPSPSNQPSGDLFSSSGGSSRGTGGSLSGGDQPSLGGCNSSSAAAGASSSNGNSSSNINNNRKFADSGPNSGHSAAAVVVNASACPRSMSQQECRSSPPAPWVFPAHSRSSESLEPLQQHQQQQQQQQQQPPPQKQQSTRVSDAPGPGDEENNNNVESDSSSCRTSNSSATLSSCASMEPCVSDEHFQAHSHAEHTFRRMEAYLRTRKLCDVVLLAGDRRIPAHRLVLSSVSDYFAAMFTSDVREAKQEEVKMEGVDPDALWVLVQYAYTGRLELREDTIESLLSASCLLQLSAVVQACCSYLMKQLHPSNCLGIRSFADAQGCLDLHKVAHNYTMEHFMEVIRHQEFLLLPACEVEKLLASDDMNVPEEETVVTALLSWVRHDVPTRQSQLPALLAHIRLPLLKPQFLADMEANPLLRDSVECQRLVMEAMKYHLLPERRPLLQSPRTRPRKATVGALFAVGGMDATKGATSIEQYCLRRDTWRQVAVMSGRRLQFGVAVLDDRLYVVGGRDGLKTLNTVECYNPRSKSWSVMPPMSTHRHGLGVAVLEGPMYAVGGHDGWSYLSTVERWDPQARQWSFVASMATPRSTVGVAVLNSKLYAVGGRDGSSCLKSVESFDPHTNKWSSCAPMSKRRGGVGVATWNGFLYAIGGHDAPASSLASRLSDCVERYDPKTDMWTAVAPMSLSRDAVGVCLLGDRLYAVGGYDGQVYLNTVEAYDPQTNEWTQNSKVRTTVLWQKRDFDQTENTMERVRRKDKREEAMDRRTTIGKEVMEIRLHAESGNRFDIISLFSALDPSEQAFHRPPWVTTTLGCFLIFTIVVDILGNLLVIFSVYRNKKLRNAGNIFVVSLAVADLVVAIYPYPLVLTSIFHQGWNLGYMHCQISGFLMGVSVIGSIFNITGIAINRYCYICHSLKYDKLYSDKNSVCYVLLIWALTVLAIVPNLFVGSLQYDPRVYSCTFEQSASSAYTIAVVFFHFILPIMIVTYCYLRIWVLVIQVRRRVKPDNRPKLTPHDVRNFVTMFVVFVLFAVCWAPLNFIGLAVAISPERVVPLIPEWLFVASYFMAYFNSCLNAIVYGVLNQNFRREYKRIVVSVCTARIFFGESSNEAQERLKSKPSPLMTNNNQVKVDSV</sequence>
<dbReference type="PANTHER" id="PTHR24412:SF135">
    <property type="entry name" value="KELCH-LIKE PROTEIN 5"/>
    <property type="match status" value="1"/>
</dbReference>
<dbReference type="GO" id="GO:0005856">
    <property type="term" value="C:cytoskeleton"/>
    <property type="evidence" value="ECO:0007669"/>
    <property type="project" value="UniProtKB-SubCell"/>
</dbReference>
<dbReference type="InterPro" id="IPR000210">
    <property type="entry name" value="BTB/POZ_dom"/>
</dbReference>
<feature type="domain" description="BTB" evidence="21">
    <location>
        <begin position="236"/>
        <end position="303"/>
    </location>
</feature>
<dbReference type="Pfam" id="PF24981">
    <property type="entry name" value="Beta-prop_ATRN-LZTR1"/>
    <property type="match status" value="1"/>
</dbReference>
<dbReference type="SMART" id="SM00225">
    <property type="entry name" value="BTB"/>
    <property type="match status" value="1"/>
</dbReference>
<evidence type="ECO:0000256" key="20">
    <source>
        <dbReference type="SAM" id="Phobius"/>
    </source>
</evidence>
<dbReference type="InterPro" id="IPR000025">
    <property type="entry name" value="Melatonin_rcpt"/>
</dbReference>
<keyword evidence="16 18" id="KW-0807">Transducer</keyword>
<accession>A0AAW2B7E3</accession>
<keyword evidence="5" id="KW-0963">Cytoplasm</keyword>
<reference evidence="23 24" key="1">
    <citation type="submission" date="2024-05" db="EMBL/GenBank/DDBJ databases">
        <title>A high-quality chromosomal-level genome assembly of Topmouth culter (Culter alburnus).</title>
        <authorList>
            <person name="Zhao H."/>
        </authorList>
    </citation>
    <scope>NUCLEOTIDE SEQUENCE [LARGE SCALE GENOMIC DNA]</scope>
    <source>
        <strain evidence="23">CATC2023</strain>
        <tissue evidence="23">Muscle</tissue>
    </source>
</reference>
<dbReference type="GO" id="GO:0003779">
    <property type="term" value="F:actin binding"/>
    <property type="evidence" value="ECO:0007669"/>
    <property type="project" value="UniProtKB-KW"/>
</dbReference>
<dbReference type="SUPFAM" id="SSF117281">
    <property type="entry name" value="Kelch motif"/>
    <property type="match status" value="1"/>
</dbReference>
<keyword evidence="7" id="KW-0677">Repeat</keyword>
<evidence type="ECO:0000256" key="1">
    <source>
        <dbReference type="ARBA" id="ARBA00004245"/>
    </source>
</evidence>
<dbReference type="Proteomes" id="UP001479290">
    <property type="component" value="Unassembled WGS sequence"/>
</dbReference>
<protein>
    <recommendedName>
        <fullName evidence="25">BTB domain-containing protein</fullName>
    </recommendedName>
</protein>
<comment type="caution">
    <text evidence="23">The sequence shown here is derived from an EMBL/GenBank/DDBJ whole genome shotgun (WGS) entry which is preliminary data.</text>
</comment>
<evidence type="ECO:0000256" key="2">
    <source>
        <dbReference type="ARBA" id="ARBA00004651"/>
    </source>
</evidence>
<evidence type="ECO:0000256" key="10">
    <source>
        <dbReference type="ARBA" id="ARBA00023108"/>
    </source>
</evidence>
<dbReference type="Gene3D" id="1.25.40.420">
    <property type="match status" value="1"/>
</dbReference>
<evidence type="ECO:0000256" key="13">
    <source>
        <dbReference type="ARBA" id="ARBA00023170"/>
    </source>
</evidence>
<dbReference type="PROSITE" id="PS50262">
    <property type="entry name" value="G_PROTEIN_RECEP_F1_2"/>
    <property type="match status" value="1"/>
</dbReference>
<evidence type="ECO:0000256" key="6">
    <source>
        <dbReference type="ARBA" id="ARBA00022692"/>
    </source>
</evidence>
<dbReference type="Pfam" id="PF00001">
    <property type="entry name" value="7tm_1"/>
    <property type="match status" value="1"/>
</dbReference>
<feature type="compositionally biased region" description="Low complexity" evidence="19">
    <location>
        <begin position="144"/>
        <end position="155"/>
    </location>
</feature>
<dbReference type="PROSITE" id="PS50097">
    <property type="entry name" value="BTB"/>
    <property type="match status" value="1"/>
</dbReference>
<dbReference type="PRINTS" id="PR00237">
    <property type="entry name" value="GPCRRHODOPSN"/>
</dbReference>
<evidence type="ECO:0000256" key="18">
    <source>
        <dbReference type="RuleBase" id="RU000688"/>
    </source>
</evidence>
<keyword evidence="4" id="KW-1003">Cell membrane</keyword>
<dbReference type="SMART" id="SM01381">
    <property type="entry name" value="7TM_GPCR_Srsx"/>
    <property type="match status" value="1"/>
</dbReference>
<feature type="compositionally biased region" description="Gly residues" evidence="19">
    <location>
        <begin position="45"/>
        <end position="54"/>
    </location>
</feature>
<keyword evidence="6 18" id="KW-0812">Transmembrane</keyword>
<feature type="domain" description="G-protein coupled receptors family 1 profile" evidence="22">
    <location>
        <begin position="851"/>
        <end position="1102"/>
    </location>
</feature>
<dbReference type="GO" id="GO:0008502">
    <property type="term" value="F:melatonin receptor activity"/>
    <property type="evidence" value="ECO:0007669"/>
    <property type="project" value="InterPro"/>
</dbReference>
<evidence type="ECO:0000256" key="15">
    <source>
        <dbReference type="ARBA" id="ARBA00023212"/>
    </source>
</evidence>
<feature type="transmembrane region" description="Helical" evidence="20">
    <location>
        <begin position="992"/>
        <end position="1022"/>
    </location>
</feature>
<evidence type="ECO:0000313" key="23">
    <source>
        <dbReference type="EMBL" id="KAK9980770.1"/>
    </source>
</evidence>
<dbReference type="InterPro" id="IPR000276">
    <property type="entry name" value="GPCR_Rhodpsn"/>
</dbReference>
<dbReference type="Gene3D" id="2.120.10.80">
    <property type="entry name" value="Kelch-type beta propeller"/>
    <property type="match status" value="2"/>
</dbReference>
<feature type="region of interest" description="Disordered" evidence="19">
    <location>
        <begin position="21"/>
        <end position="99"/>
    </location>
</feature>
<dbReference type="AlphaFoldDB" id="A0AAW2B7E3"/>
<dbReference type="Gene3D" id="3.30.710.10">
    <property type="entry name" value="Potassium Channel Kv1.1, Chain A"/>
    <property type="match status" value="1"/>
</dbReference>
<evidence type="ECO:0000256" key="11">
    <source>
        <dbReference type="ARBA" id="ARBA00023136"/>
    </source>
</evidence>
<dbReference type="SMART" id="SM00875">
    <property type="entry name" value="BACK"/>
    <property type="match status" value="1"/>
</dbReference>
<feature type="compositionally biased region" description="Low complexity" evidence="19">
    <location>
        <begin position="60"/>
        <end position="87"/>
    </location>
</feature>
<keyword evidence="13 18" id="KW-0675">Receptor</keyword>
<dbReference type="FunFam" id="3.30.710.10:FF:000027">
    <property type="entry name" value="Kelch-like protein 4 isoform 1"/>
    <property type="match status" value="1"/>
</dbReference>
<dbReference type="InterPro" id="IPR056737">
    <property type="entry name" value="Beta-prop_ATRN-MKLN-like"/>
</dbReference>
<dbReference type="InterPro" id="IPR006652">
    <property type="entry name" value="Kelch_1"/>
</dbReference>
<dbReference type="FunFam" id="1.20.1070.10:FF:000056">
    <property type="entry name" value="Melatonin receptor type 1A"/>
    <property type="match status" value="1"/>
</dbReference>
<dbReference type="Pfam" id="PF07707">
    <property type="entry name" value="BACK"/>
    <property type="match status" value="1"/>
</dbReference>
<evidence type="ECO:0000256" key="17">
    <source>
        <dbReference type="ARBA" id="ARBA00024876"/>
    </source>
</evidence>
<dbReference type="Pfam" id="PF00651">
    <property type="entry name" value="BTB"/>
    <property type="match status" value="1"/>
</dbReference>
<dbReference type="PROSITE" id="PS00237">
    <property type="entry name" value="G_PROTEIN_RECEP_F1_1"/>
    <property type="match status" value="1"/>
</dbReference>
<name>A0AAW2B7E3_CULAL</name>
<dbReference type="SUPFAM" id="SSF54695">
    <property type="entry name" value="POZ domain"/>
    <property type="match status" value="1"/>
</dbReference>
<dbReference type="CDD" id="cd18234">
    <property type="entry name" value="BTB_POZ_KLHL1-like"/>
    <property type="match status" value="1"/>
</dbReference>
<feature type="transmembrane region" description="Helical" evidence="20">
    <location>
        <begin position="1043"/>
        <end position="1070"/>
    </location>
</feature>
<keyword evidence="3" id="KW-0880">Kelch repeat</keyword>
<gene>
    <name evidence="23" type="ORF">ABG768_000359</name>
</gene>
<evidence type="ECO:0000256" key="5">
    <source>
        <dbReference type="ARBA" id="ARBA00022490"/>
    </source>
</evidence>
<dbReference type="InterPro" id="IPR015915">
    <property type="entry name" value="Kelch-typ_b-propeller"/>
</dbReference>
<dbReference type="FunFam" id="1.25.40.420:FF:000001">
    <property type="entry name" value="Kelch-like family member 12"/>
    <property type="match status" value="1"/>
</dbReference>
<evidence type="ECO:0000256" key="8">
    <source>
        <dbReference type="ARBA" id="ARBA00022989"/>
    </source>
</evidence>
<dbReference type="PANTHER" id="PTHR24412">
    <property type="entry name" value="KELCH PROTEIN"/>
    <property type="match status" value="1"/>
</dbReference>
<feature type="transmembrane region" description="Helical" evidence="20">
    <location>
        <begin position="869"/>
        <end position="889"/>
    </location>
</feature>
<evidence type="ECO:0000256" key="4">
    <source>
        <dbReference type="ARBA" id="ARBA00022475"/>
    </source>
</evidence>
<keyword evidence="24" id="KW-1185">Reference proteome</keyword>
<evidence type="ECO:0000256" key="14">
    <source>
        <dbReference type="ARBA" id="ARBA00023203"/>
    </source>
</evidence>
<evidence type="ECO:0000313" key="24">
    <source>
        <dbReference type="Proteomes" id="UP001479290"/>
    </source>
</evidence>
<feature type="compositionally biased region" description="Low complexity" evidence="19">
    <location>
        <begin position="32"/>
        <end position="44"/>
    </location>
</feature>
<dbReference type="CDD" id="cd15402">
    <property type="entry name" value="7tmA_Mel1A"/>
    <property type="match status" value="1"/>
</dbReference>
<evidence type="ECO:0000259" key="22">
    <source>
        <dbReference type="PROSITE" id="PS50262"/>
    </source>
</evidence>
<evidence type="ECO:0008006" key="25">
    <source>
        <dbReference type="Google" id="ProtNLM"/>
    </source>
</evidence>
<feature type="transmembrane region" description="Helical" evidence="20">
    <location>
        <begin position="1082"/>
        <end position="1105"/>
    </location>
</feature>
<evidence type="ECO:0000256" key="19">
    <source>
        <dbReference type="SAM" id="MobiDB-lite"/>
    </source>
</evidence>
<feature type="compositionally biased region" description="Low complexity" evidence="19">
    <location>
        <begin position="179"/>
        <end position="195"/>
    </location>
</feature>
<dbReference type="GO" id="GO:0048511">
    <property type="term" value="P:rhythmic process"/>
    <property type="evidence" value="ECO:0007669"/>
    <property type="project" value="UniProtKB-KW"/>
</dbReference>
<dbReference type="Gene3D" id="1.20.1070.10">
    <property type="entry name" value="Rhodopsin 7-helix transmembrane proteins"/>
    <property type="match status" value="1"/>
</dbReference>
<dbReference type="InterPro" id="IPR017452">
    <property type="entry name" value="GPCR_Rhodpsn_7TM"/>
</dbReference>
<dbReference type="FunFam" id="2.120.10.80:FF:000021">
    <property type="entry name" value="kelch-like protein 1 isoform X2"/>
    <property type="match status" value="1"/>
</dbReference>
<comment type="subcellular location">
    <subcellularLocation>
        <location evidence="2">Cell membrane</location>
        <topology evidence="2">Multi-pass membrane protein</topology>
    </subcellularLocation>
    <subcellularLocation>
        <location evidence="1">Cytoplasm</location>
        <location evidence="1">Cytoskeleton</location>
    </subcellularLocation>
</comment>
<comment type="similarity">
    <text evidence="18">Belongs to the G-protein coupled receptor 1 family.</text>
</comment>
<evidence type="ECO:0000256" key="7">
    <source>
        <dbReference type="ARBA" id="ARBA00022737"/>
    </source>
</evidence>
<comment type="function">
    <text evidence="17">High affinity receptor for melatonin. The activity of this receptor is mediated by pertussis toxin sensitive G proteins that inhibits adenylate cyclase activity.</text>
</comment>
<evidence type="ECO:0000259" key="21">
    <source>
        <dbReference type="PROSITE" id="PS50097"/>
    </source>
</evidence>
<dbReference type="SMART" id="SM00612">
    <property type="entry name" value="Kelch"/>
    <property type="match status" value="6"/>
</dbReference>
<dbReference type="FunFam" id="2.120.10.80:FF:000017">
    <property type="entry name" value="kelch-like protein 1 isoform X2"/>
    <property type="match status" value="1"/>
</dbReference>
<dbReference type="InterPro" id="IPR011705">
    <property type="entry name" value="BACK"/>
</dbReference>
<keyword evidence="10" id="KW-0090">Biological rhythms</keyword>
<feature type="transmembrane region" description="Helical" evidence="20">
    <location>
        <begin position="909"/>
        <end position="930"/>
    </location>
</feature>
<feature type="region of interest" description="Disordered" evidence="19">
    <location>
        <begin position="116"/>
        <end position="195"/>
    </location>
</feature>
<feature type="transmembrane region" description="Helical" evidence="20">
    <location>
        <begin position="951"/>
        <end position="972"/>
    </location>
</feature>
<keyword evidence="9 18" id="KW-0297">G-protein coupled receptor</keyword>